<proteinExistence type="inferred from homology"/>
<dbReference type="SUPFAM" id="SSF51735">
    <property type="entry name" value="NAD(P)-binding Rossmann-fold domains"/>
    <property type="match status" value="1"/>
</dbReference>
<dbReference type="AlphaFoldDB" id="A0A382AS93"/>
<dbReference type="PRINTS" id="PR00080">
    <property type="entry name" value="SDRFAMILY"/>
</dbReference>
<protein>
    <recommendedName>
        <fullName evidence="4">Oxidoreductase</fullName>
    </recommendedName>
</protein>
<keyword evidence="2" id="KW-0560">Oxidoreductase</keyword>
<gene>
    <name evidence="3" type="ORF">METZ01_LOCUS157264</name>
</gene>
<dbReference type="PANTHER" id="PTHR42901">
    <property type="entry name" value="ALCOHOL DEHYDROGENASE"/>
    <property type="match status" value="1"/>
</dbReference>
<evidence type="ECO:0008006" key="4">
    <source>
        <dbReference type="Google" id="ProtNLM"/>
    </source>
</evidence>
<dbReference type="EMBL" id="UINC01026628">
    <property type="protein sequence ID" value="SVB04410.1"/>
    <property type="molecule type" value="Genomic_DNA"/>
</dbReference>
<dbReference type="GO" id="GO:0016616">
    <property type="term" value="F:oxidoreductase activity, acting on the CH-OH group of donors, NAD or NADP as acceptor"/>
    <property type="evidence" value="ECO:0007669"/>
    <property type="project" value="UniProtKB-ARBA"/>
</dbReference>
<dbReference type="InterPro" id="IPR036291">
    <property type="entry name" value="NAD(P)-bd_dom_sf"/>
</dbReference>
<dbReference type="FunFam" id="3.40.50.720:FF:000047">
    <property type="entry name" value="NADP-dependent L-serine/L-allo-threonine dehydrogenase"/>
    <property type="match status" value="1"/>
</dbReference>
<evidence type="ECO:0000256" key="1">
    <source>
        <dbReference type="ARBA" id="ARBA00006484"/>
    </source>
</evidence>
<name>A0A382AS93_9ZZZZ</name>
<dbReference type="PANTHER" id="PTHR42901:SF1">
    <property type="entry name" value="ALCOHOL DEHYDROGENASE"/>
    <property type="match status" value="1"/>
</dbReference>
<dbReference type="InterPro" id="IPR002347">
    <property type="entry name" value="SDR_fam"/>
</dbReference>
<dbReference type="Pfam" id="PF00106">
    <property type="entry name" value="adh_short"/>
    <property type="match status" value="1"/>
</dbReference>
<sequence>MTIDDYENVVVTGASSGIGEAVARSLSKVGLTVHAIARRTERLEKLAENTNCIVHTMDVCDSEAFVDLLKSLEADVLINNAGVGRGYGNLVDAQFEDIERTIDTNVKAAIYAARAVLPGMVQRQSGHVINIGSMAGLYPLASSLYGATKGAMHVLSMDLRLELQGTGIRVTEICPGRVSTEFYDAAIDDPEIIEIKKNSGIEEVTSEDISQAVLYALNASQHVNINRIELQPTEQTYGGMQFTPRSQK</sequence>
<dbReference type="PRINTS" id="PR00081">
    <property type="entry name" value="GDHRDH"/>
</dbReference>
<evidence type="ECO:0000313" key="3">
    <source>
        <dbReference type="EMBL" id="SVB04410.1"/>
    </source>
</evidence>
<comment type="similarity">
    <text evidence="1">Belongs to the short-chain dehydrogenases/reductases (SDR) family.</text>
</comment>
<evidence type="ECO:0000256" key="2">
    <source>
        <dbReference type="ARBA" id="ARBA00023002"/>
    </source>
</evidence>
<organism evidence="3">
    <name type="scientific">marine metagenome</name>
    <dbReference type="NCBI Taxonomy" id="408172"/>
    <lineage>
        <taxon>unclassified sequences</taxon>
        <taxon>metagenomes</taxon>
        <taxon>ecological metagenomes</taxon>
    </lineage>
</organism>
<accession>A0A382AS93</accession>
<dbReference type="Gene3D" id="3.40.50.720">
    <property type="entry name" value="NAD(P)-binding Rossmann-like Domain"/>
    <property type="match status" value="1"/>
</dbReference>
<reference evidence="3" key="1">
    <citation type="submission" date="2018-05" db="EMBL/GenBank/DDBJ databases">
        <authorList>
            <person name="Lanie J.A."/>
            <person name="Ng W.-L."/>
            <person name="Kazmierczak K.M."/>
            <person name="Andrzejewski T.M."/>
            <person name="Davidsen T.M."/>
            <person name="Wayne K.J."/>
            <person name="Tettelin H."/>
            <person name="Glass J.I."/>
            <person name="Rusch D."/>
            <person name="Podicherti R."/>
            <person name="Tsui H.-C.T."/>
            <person name="Winkler M.E."/>
        </authorList>
    </citation>
    <scope>NUCLEOTIDE SEQUENCE</scope>
</reference>